<sequence length="151" mass="16229">MLEIIVRVIAYLASFGILGGLILAAVAAGARAKARRVADWPAVKAHIVGPPRPPRAFGSLARGLRYRYQVGGKLHESTRLTLLDWPAGIWPDRSAFARRFRAGDYVDAFINPALSDDVLLDRAAPPVGAIHLGLAVALGCVLIVAARRLLF</sequence>
<keyword evidence="1" id="KW-1133">Transmembrane helix</keyword>
<evidence type="ECO:0000256" key="1">
    <source>
        <dbReference type="SAM" id="Phobius"/>
    </source>
</evidence>
<keyword evidence="1" id="KW-0812">Transmembrane</keyword>
<dbReference type="RefSeq" id="WP_121621616.1">
    <property type="nucleotide sequence ID" value="NZ_JACIIW010000004.1"/>
</dbReference>
<protein>
    <submittedName>
        <fullName evidence="2">DUF3592 domain-containing protein</fullName>
    </submittedName>
</protein>
<name>A0A3L7AQR4_9HYPH</name>
<evidence type="ECO:0000313" key="3">
    <source>
        <dbReference type="Proteomes" id="UP000269692"/>
    </source>
</evidence>
<keyword evidence="1" id="KW-0472">Membrane</keyword>
<evidence type="ECO:0000313" key="2">
    <source>
        <dbReference type="EMBL" id="RLP81802.1"/>
    </source>
</evidence>
<proteinExistence type="predicted"/>
<accession>A0A3L7AQR4</accession>
<comment type="caution">
    <text evidence="2">The sequence shown here is derived from an EMBL/GenBank/DDBJ whole genome shotgun (WGS) entry which is preliminary data.</text>
</comment>
<dbReference type="Proteomes" id="UP000269692">
    <property type="component" value="Unassembled WGS sequence"/>
</dbReference>
<feature type="transmembrane region" description="Helical" evidence="1">
    <location>
        <begin position="9"/>
        <end position="30"/>
    </location>
</feature>
<feature type="transmembrane region" description="Helical" evidence="1">
    <location>
        <begin position="129"/>
        <end position="150"/>
    </location>
</feature>
<dbReference type="OrthoDB" id="8907046at2"/>
<dbReference type="AlphaFoldDB" id="A0A3L7AQR4"/>
<gene>
    <name evidence="2" type="ORF">D9R14_02075</name>
</gene>
<dbReference type="EMBL" id="RCTF01000001">
    <property type="protein sequence ID" value="RLP81802.1"/>
    <property type="molecule type" value="Genomic_DNA"/>
</dbReference>
<organism evidence="2 3">
    <name type="scientific">Xanthobacter tagetidis</name>
    <dbReference type="NCBI Taxonomy" id="60216"/>
    <lineage>
        <taxon>Bacteria</taxon>
        <taxon>Pseudomonadati</taxon>
        <taxon>Pseudomonadota</taxon>
        <taxon>Alphaproteobacteria</taxon>
        <taxon>Hyphomicrobiales</taxon>
        <taxon>Xanthobacteraceae</taxon>
        <taxon>Xanthobacter</taxon>
    </lineage>
</organism>
<keyword evidence="3" id="KW-1185">Reference proteome</keyword>
<reference evidence="2 3" key="1">
    <citation type="submission" date="2018-10" db="EMBL/GenBank/DDBJ databases">
        <title>Xanthobacter tagetidis genome sequencing and assembly.</title>
        <authorList>
            <person name="Maclea K.S."/>
            <person name="Goen A.E."/>
            <person name="Fatima S.A."/>
        </authorList>
    </citation>
    <scope>NUCLEOTIDE SEQUENCE [LARGE SCALE GENOMIC DNA]</scope>
    <source>
        <strain evidence="2 3">ATCC 700314</strain>
    </source>
</reference>